<feature type="compositionally biased region" description="Basic and acidic residues" evidence="1">
    <location>
        <begin position="1"/>
        <end position="11"/>
    </location>
</feature>
<dbReference type="Proteomes" id="UP000030752">
    <property type="component" value="Unassembled WGS sequence"/>
</dbReference>
<dbReference type="EMBL" id="KB822724">
    <property type="protein sequence ID" value="ETN36878.1"/>
    <property type="molecule type" value="Genomic_DNA"/>
</dbReference>
<organism evidence="2 3">
    <name type="scientific">Cyphellophora europaea (strain CBS 101466)</name>
    <name type="common">Phialophora europaea</name>
    <dbReference type="NCBI Taxonomy" id="1220924"/>
    <lineage>
        <taxon>Eukaryota</taxon>
        <taxon>Fungi</taxon>
        <taxon>Dikarya</taxon>
        <taxon>Ascomycota</taxon>
        <taxon>Pezizomycotina</taxon>
        <taxon>Eurotiomycetes</taxon>
        <taxon>Chaetothyriomycetidae</taxon>
        <taxon>Chaetothyriales</taxon>
        <taxon>Cyphellophoraceae</taxon>
        <taxon>Cyphellophora</taxon>
    </lineage>
</organism>
<protein>
    <submittedName>
        <fullName evidence="2">Uncharacterized protein</fullName>
    </submittedName>
</protein>
<evidence type="ECO:0000256" key="1">
    <source>
        <dbReference type="SAM" id="MobiDB-lite"/>
    </source>
</evidence>
<dbReference type="AlphaFoldDB" id="W2RMG1"/>
<dbReference type="GeneID" id="19975204"/>
<dbReference type="InParanoid" id="W2RMG1"/>
<gene>
    <name evidence="2" type="ORF">HMPREF1541_07865</name>
</gene>
<keyword evidence="3" id="KW-1185">Reference proteome</keyword>
<evidence type="ECO:0000313" key="3">
    <source>
        <dbReference type="Proteomes" id="UP000030752"/>
    </source>
</evidence>
<dbReference type="HOGENOM" id="CLU_1825205_0_0_1"/>
<name>W2RMG1_CYPE1</name>
<dbReference type="VEuPathDB" id="FungiDB:HMPREF1541_07865"/>
<feature type="compositionally biased region" description="Polar residues" evidence="1">
    <location>
        <begin position="13"/>
        <end position="28"/>
    </location>
</feature>
<dbReference type="RefSeq" id="XP_008720410.1">
    <property type="nucleotide sequence ID" value="XM_008722188.1"/>
</dbReference>
<evidence type="ECO:0000313" key="2">
    <source>
        <dbReference type="EMBL" id="ETN36878.1"/>
    </source>
</evidence>
<feature type="region of interest" description="Disordered" evidence="1">
    <location>
        <begin position="1"/>
        <end position="53"/>
    </location>
</feature>
<reference evidence="2 3" key="1">
    <citation type="submission" date="2013-03" db="EMBL/GenBank/DDBJ databases">
        <title>The Genome Sequence of Phialophora europaea CBS 101466.</title>
        <authorList>
            <consortium name="The Broad Institute Genomics Platform"/>
            <person name="Cuomo C."/>
            <person name="de Hoog S."/>
            <person name="Gorbushina A."/>
            <person name="Walker B."/>
            <person name="Young S.K."/>
            <person name="Zeng Q."/>
            <person name="Gargeya S."/>
            <person name="Fitzgerald M."/>
            <person name="Haas B."/>
            <person name="Abouelleil A."/>
            <person name="Allen A.W."/>
            <person name="Alvarado L."/>
            <person name="Arachchi H.M."/>
            <person name="Berlin A.M."/>
            <person name="Chapman S.B."/>
            <person name="Gainer-Dewar J."/>
            <person name="Goldberg J."/>
            <person name="Griggs A."/>
            <person name="Gujja S."/>
            <person name="Hansen M."/>
            <person name="Howarth C."/>
            <person name="Imamovic A."/>
            <person name="Ireland A."/>
            <person name="Larimer J."/>
            <person name="McCowan C."/>
            <person name="Murphy C."/>
            <person name="Pearson M."/>
            <person name="Poon T.W."/>
            <person name="Priest M."/>
            <person name="Roberts A."/>
            <person name="Saif S."/>
            <person name="Shea T."/>
            <person name="Sisk P."/>
            <person name="Sykes S."/>
            <person name="Wortman J."/>
            <person name="Nusbaum C."/>
            <person name="Birren B."/>
        </authorList>
    </citation>
    <scope>NUCLEOTIDE SEQUENCE [LARGE SCALE GENOMIC DNA]</scope>
    <source>
        <strain evidence="2 3">CBS 101466</strain>
    </source>
</reference>
<proteinExistence type="predicted"/>
<sequence>MYSLPPDHDLDSIASNAQPLHSTDATTPLPTPSQPAPADEDDNTPLLSLLQPRQPFTPHRYALICRSTSSLGLKYDDIPLSRRCTANPYKYRCDWDGSPDIGDGGRTDAECDRKCECRDVSADPKPLCVALGKGGWGVCGV</sequence>
<dbReference type="OrthoDB" id="10532433at2759"/>
<accession>W2RMG1</accession>